<keyword evidence="8" id="KW-0469">Meiosis</keyword>
<evidence type="ECO:0000256" key="6">
    <source>
        <dbReference type="ARBA" id="ARBA00023204"/>
    </source>
</evidence>
<dbReference type="GeneID" id="73469729"/>
<dbReference type="PANTHER" id="PTHR22940">
    <property type="entry name" value="TIMEOUT/TIMELESS-2"/>
    <property type="match status" value="1"/>
</dbReference>
<comment type="caution">
    <text evidence="12">The sequence shown here is derived from an EMBL/GenBank/DDBJ whole genome shotgun (WGS) entry which is preliminary data.</text>
</comment>
<proteinExistence type="inferred from homology"/>
<evidence type="ECO:0000256" key="2">
    <source>
        <dbReference type="ARBA" id="ARBA00008174"/>
    </source>
</evidence>
<dbReference type="Proteomes" id="UP000694255">
    <property type="component" value="Unassembled WGS sequence"/>
</dbReference>
<feature type="compositionally biased region" description="Low complexity" evidence="10">
    <location>
        <begin position="354"/>
        <end position="364"/>
    </location>
</feature>
<evidence type="ECO:0000313" key="12">
    <source>
        <dbReference type="EMBL" id="KAG7663544.1"/>
    </source>
</evidence>
<evidence type="ECO:0000256" key="5">
    <source>
        <dbReference type="ARBA" id="ARBA00022880"/>
    </source>
</evidence>
<feature type="region of interest" description="Disordered" evidence="10">
    <location>
        <begin position="19"/>
        <end position="42"/>
    </location>
</feature>
<dbReference type="InterPro" id="IPR006906">
    <property type="entry name" value="Timeless_N"/>
</dbReference>
<evidence type="ECO:0000256" key="10">
    <source>
        <dbReference type="SAM" id="MobiDB-lite"/>
    </source>
</evidence>
<dbReference type="PANTHER" id="PTHR22940:SF4">
    <property type="entry name" value="PROTEIN TIMELESS HOMOLOG"/>
    <property type="match status" value="1"/>
</dbReference>
<name>A0A8J5UZJ2_9ASCO</name>
<evidence type="ECO:0000256" key="7">
    <source>
        <dbReference type="ARBA" id="ARBA00023242"/>
    </source>
</evidence>
<dbReference type="EMBL" id="JAGSYN010000135">
    <property type="protein sequence ID" value="KAG7663544.1"/>
    <property type="molecule type" value="Genomic_DNA"/>
</dbReference>
<protein>
    <recommendedName>
        <fullName evidence="3">Topoisomerase 1-associated factor 1</fullName>
    </recommendedName>
</protein>
<evidence type="ECO:0000259" key="11">
    <source>
        <dbReference type="Pfam" id="PF04821"/>
    </source>
</evidence>
<comment type="similarity">
    <text evidence="2">Belongs to the timeless family.</text>
</comment>
<sequence>MSESPIDIAGDDYSEIEEFDDFIEDDLNQPPPVSNQSEPEETEIEIDRIRTLTTTLKPHESQAQKLLKAHIAVLVSALGGPDHTSSQSPPPYKLGHDALACLKDIKRWIKAVDERRNNYEVALACAESGLVANDILVILCQWDKQMSNKENIKNKTTMEKIMLTCLELLVLLTWPVDFGNEMSEQQKLLFVDLKRTHIVYKKHILGYNQGQVLKAVIRLALPVIAKSRIDREARDNQILKLVLYLIRNIMAIEPASVSISTKSNKQVVATNELPPGITQDDISLNNVLSVFKKNKVLMLLLTMSGSIGTEFDKDIFGEICLECIYLMVKGLKSEDILTIKIPQPQAPQPPPSTTTPDNDITNPSQPLESITTTAGLQLQDLLQTESTRKKTQTQHISTRHGRFGSLLSIRSNGSSDANSYVVSGQEALINTDTTLEKLDRSKKWNSRNYFKYDSDEFVKSRQGDVYLSSQGQAILTEFLESVLSGGCFNNLIEVMGSRMTSDDDNLDEYSKASYFFTIAWFLNYQRNRIERKAESDYGSVGAALSQVNFILIIGYFRESFSNKAWNSLHVAMICFRELLQISNSIFGKQHQDQEDDNSQQEIDRELAEGIMRKLFSFNDFLNILVQIPQTASKHSPDYLSVCISTIHILLKAFERFANEDIHLYIQSKRKKSHRKRIANDLNRDTDIRLRDVIEANSDESDSESATTIREITRERKLDFKTTEIRFFQSSIVTTYIEFLSRFADLSHREIKMCLGYFHRLFVIHKDFTGLYRLDFMLLLPRLRNHLPRGSGIRIQVEEFIYYFMKRFKVALARFPNPIEILFPRFEDAGNKTFLATGELYYHPEKESTSTRQPKLAKPLEFVRDNFSPDERVKILISALYAQDKQTFLNWIISEFERIISIRTLDSNAMAVINPGNVNKSYIRLFINNANLRLLLSTMGFELPFTTLEYPELPPSITVDKFVEWVELIKKWTQAQPVEFDDGRHPSSYLRVHEEYNDEEYNSGYDEDDEGIAFETTTGSSERTQTAEELDNLEELERRISSSSTTSHVEKGKAIRKKRSKPANKAPKAPKPAKKSSGATQSRRSKSIQKATGTSTPSYRSSEFVGLSDDESDDEKDKAFFEREERLRNMLNNNGGIVNAAQLAEFRKMWAMMEENDHNDSGNGKTGEVVRSAIERTESLFVNDDDDDSDGDGVGEGSENGGVTSSRTSDNEVESGDKRLASQVDGDDEEEGRSTIKRKRLIIDDDEDDD</sequence>
<feature type="compositionally biased region" description="Pro residues" evidence="10">
    <location>
        <begin position="344"/>
        <end position="353"/>
    </location>
</feature>
<dbReference type="GO" id="GO:0003677">
    <property type="term" value="F:DNA binding"/>
    <property type="evidence" value="ECO:0007669"/>
    <property type="project" value="TreeGrafter"/>
</dbReference>
<evidence type="ECO:0000256" key="3">
    <source>
        <dbReference type="ARBA" id="ARBA00021529"/>
    </source>
</evidence>
<feature type="domain" description="Timeless N-terminal" evidence="11">
    <location>
        <begin position="91"/>
        <end position="409"/>
    </location>
</feature>
<keyword evidence="5" id="KW-0236">DNA replication inhibitor</keyword>
<dbReference type="OrthoDB" id="310853at2759"/>
<dbReference type="GO" id="GO:0051321">
    <property type="term" value="P:meiotic cell cycle"/>
    <property type="evidence" value="ECO:0007669"/>
    <property type="project" value="UniProtKB-KW"/>
</dbReference>
<feature type="region of interest" description="Disordered" evidence="10">
    <location>
        <begin position="342"/>
        <end position="367"/>
    </location>
</feature>
<reference evidence="12 13" key="1">
    <citation type="journal article" date="2021" name="DNA Res.">
        <title>Genome analysis of Candida subhashii reveals its hybrid nature and dual mitochondrial genome conformations.</title>
        <authorList>
            <person name="Mixao V."/>
            <person name="Hegedusova E."/>
            <person name="Saus E."/>
            <person name="Pryszcz L.P."/>
            <person name="Cillingova A."/>
            <person name="Nosek J."/>
            <person name="Gabaldon T."/>
        </authorList>
    </citation>
    <scope>NUCLEOTIDE SEQUENCE [LARGE SCALE GENOMIC DNA]</scope>
    <source>
        <strain evidence="12 13">CBS 10753</strain>
    </source>
</reference>
<keyword evidence="6" id="KW-0234">DNA repair</keyword>
<keyword evidence="7" id="KW-0539">Nucleus</keyword>
<gene>
    <name evidence="12" type="ORF">J8A68_002928</name>
</gene>
<keyword evidence="9" id="KW-0131">Cell cycle</keyword>
<comment type="subcellular location">
    <subcellularLocation>
        <location evidence="1">Nucleus</location>
    </subcellularLocation>
</comment>
<dbReference type="RefSeq" id="XP_049263776.1">
    <property type="nucleotide sequence ID" value="XM_049406730.1"/>
</dbReference>
<dbReference type="AlphaFoldDB" id="A0A8J5UZJ2"/>
<dbReference type="GO" id="GO:0043111">
    <property type="term" value="P:replication fork arrest"/>
    <property type="evidence" value="ECO:0007669"/>
    <property type="project" value="TreeGrafter"/>
</dbReference>
<keyword evidence="4" id="KW-0227">DNA damage</keyword>
<dbReference type="Pfam" id="PF04821">
    <property type="entry name" value="TIMELESS"/>
    <property type="match status" value="1"/>
</dbReference>
<evidence type="ECO:0000256" key="8">
    <source>
        <dbReference type="ARBA" id="ARBA00023254"/>
    </source>
</evidence>
<evidence type="ECO:0000256" key="4">
    <source>
        <dbReference type="ARBA" id="ARBA00022763"/>
    </source>
</evidence>
<dbReference type="GO" id="GO:0031298">
    <property type="term" value="C:replication fork protection complex"/>
    <property type="evidence" value="ECO:0007669"/>
    <property type="project" value="TreeGrafter"/>
</dbReference>
<dbReference type="GO" id="GO:0006281">
    <property type="term" value="P:DNA repair"/>
    <property type="evidence" value="ECO:0007669"/>
    <property type="project" value="UniProtKB-KW"/>
</dbReference>
<feature type="region of interest" description="Disordered" evidence="10">
    <location>
        <begin position="1015"/>
        <end position="1115"/>
    </location>
</feature>
<feature type="region of interest" description="Disordered" evidence="10">
    <location>
        <begin position="1154"/>
        <end position="1249"/>
    </location>
</feature>
<evidence type="ECO:0000256" key="9">
    <source>
        <dbReference type="ARBA" id="ARBA00023306"/>
    </source>
</evidence>
<evidence type="ECO:0000313" key="13">
    <source>
        <dbReference type="Proteomes" id="UP000694255"/>
    </source>
</evidence>
<organism evidence="12 13">
    <name type="scientific">[Candida] subhashii</name>
    <dbReference type="NCBI Taxonomy" id="561895"/>
    <lineage>
        <taxon>Eukaryota</taxon>
        <taxon>Fungi</taxon>
        <taxon>Dikarya</taxon>
        <taxon>Ascomycota</taxon>
        <taxon>Saccharomycotina</taxon>
        <taxon>Pichiomycetes</taxon>
        <taxon>Debaryomycetaceae</taxon>
        <taxon>Spathaspora</taxon>
    </lineage>
</organism>
<accession>A0A8J5UZJ2</accession>
<dbReference type="GO" id="GO:0000076">
    <property type="term" value="P:DNA replication checkpoint signaling"/>
    <property type="evidence" value="ECO:0007669"/>
    <property type="project" value="TreeGrafter"/>
</dbReference>
<feature type="compositionally biased region" description="Acidic residues" evidence="10">
    <location>
        <begin position="1182"/>
        <end position="1192"/>
    </location>
</feature>
<keyword evidence="13" id="KW-1185">Reference proteome</keyword>
<evidence type="ECO:0000256" key="1">
    <source>
        <dbReference type="ARBA" id="ARBA00004123"/>
    </source>
</evidence>
<feature type="compositionally biased region" description="Polar residues" evidence="10">
    <location>
        <begin position="1077"/>
        <end position="1100"/>
    </location>
</feature>
<dbReference type="InterPro" id="IPR044998">
    <property type="entry name" value="Timeless"/>
</dbReference>